<protein>
    <submittedName>
        <fullName evidence="1">Uncharacterized protein</fullName>
    </submittedName>
</protein>
<evidence type="ECO:0000313" key="1">
    <source>
        <dbReference type="EMBL" id="JAH84988.1"/>
    </source>
</evidence>
<organism evidence="1">
    <name type="scientific">Anguilla anguilla</name>
    <name type="common">European freshwater eel</name>
    <name type="synonym">Muraena anguilla</name>
    <dbReference type="NCBI Taxonomy" id="7936"/>
    <lineage>
        <taxon>Eukaryota</taxon>
        <taxon>Metazoa</taxon>
        <taxon>Chordata</taxon>
        <taxon>Craniata</taxon>
        <taxon>Vertebrata</taxon>
        <taxon>Euteleostomi</taxon>
        <taxon>Actinopterygii</taxon>
        <taxon>Neopterygii</taxon>
        <taxon>Teleostei</taxon>
        <taxon>Anguilliformes</taxon>
        <taxon>Anguillidae</taxon>
        <taxon>Anguilla</taxon>
    </lineage>
</organism>
<proteinExistence type="predicted"/>
<accession>A0A0E9W687</accession>
<reference evidence="1" key="2">
    <citation type="journal article" date="2015" name="Fish Shellfish Immunol.">
        <title>Early steps in the European eel (Anguilla anguilla)-Vibrio vulnificus interaction in the gills: Role of the RtxA13 toxin.</title>
        <authorList>
            <person name="Callol A."/>
            <person name="Pajuelo D."/>
            <person name="Ebbesson L."/>
            <person name="Teles M."/>
            <person name="MacKenzie S."/>
            <person name="Amaro C."/>
        </authorList>
    </citation>
    <scope>NUCLEOTIDE SEQUENCE</scope>
</reference>
<sequence length="99" mass="11114">MLQSLSCLSCMYVFREFSASYIKFNVGPETNIQRSKLTNLDKDVMCSARESQPQINITQILHSRGTTTSCSHSQNSLCVPMTVPPIRISLQAGKHHIEK</sequence>
<dbReference type="EMBL" id="GBXM01023589">
    <property type="protein sequence ID" value="JAH84988.1"/>
    <property type="molecule type" value="Transcribed_RNA"/>
</dbReference>
<name>A0A0E9W687_ANGAN</name>
<dbReference type="AlphaFoldDB" id="A0A0E9W687"/>
<reference evidence="1" key="1">
    <citation type="submission" date="2014-11" db="EMBL/GenBank/DDBJ databases">
        <authorList>
            <person name="Amaro Gonzalez C."/>
        </authorList>
    </citation>
    <scope>NUCLEOTIDE SEQUENCE</scope>
</reference>